<dbReference type="AlphaFoldDB" id="A0A9Q3BCQ3"/>
<dbReference type="Proteomes" id="UP000765509">
    <property type="component" value="Unassembled WGS sequence"/>
</dbReference>
<accession>A0A9Q3BCQ3</accession>
<evidence type="ECO:0000313" key="3">
    <source>
        <dbReference type="EMBL" id="MBW0462718.1"/>
    </source>
</evidence>
<dbReference type="SUPFAM" id="SSF53098">
    <property type="entry name" value="Ribonuclease H-like"/>
    <property type="match status" value="1"/>
</dbReference>
<dbReference type="Gene3D" id="3.30.420.10">
    <property type="entry name" value="Ribonuclease H-like superfamily/Ribonuclease H"/>
    <property type="match status" value="1"/>
</dbReference>
<evidence type="ECO:0000259" key="2">
    <source>
        <dbReference type="PROSITE" id="PS50994"/>
    </source>
</evidence>
<feature type="domain" description="Integrase catalytic" evidence="2">
    <location>
        <begin position="1"/>
        <end position="93"/>
    </location>
</feature>
<keyword evidence="4" id="KW-1185">Reference proteome</keyword>
<organism evidence="3 4">
    <name type="scientific">Austropuccinia psidii MF-1</name>
    <dbReference type="NCBI Taxonomy" id="1389203"/>
    <lineage>
        <taxon>Eukaryota</taxon>
        <taxon>Fungi</taxon>
        <taxon>Dikarya</taxon>
        <taxon>Basidiomycota</taxon>
        <taxon>Pucciniomycotina</taxon>
        <taxon>Pucciniomycetes</taxon>
        <taxon>Pucciniales</taxon>
        <taxon>Sphaerophragmiaceae</taxon>
        <taxon>Austropuccinia</taxon>
    </lineage>
</organism>
<evidence type="ECO:0000313" key="4">
    <source>
        <dbReference type="Proteomes" id="UP000765509"/>
    </source>
</evidence>
<dbReference type="EMBL" id="AVOT02000403">
    <property type="protein sequence ID" value="MBW0462718.1"/>
    <property type="molecule type" value="Genomic_DNA"/>
</dbReference>
<proteinExistence type="predicted"/>
<dbReference type="GO" id="GO:0005634">
    <property type="term" value="C:nucleus"/>
    <property type="evidence" value="ECO:0007669"/>
    <property type="project" value="UniProtKB-ARBA"/>
</dbReference>
<dbReference type="InterPro" id="IPR012337">
    <property type="entry name" value="RNaseH-like_sf"/>
</dbReference>
<dbReference type="PROSITE" id="PS50994">
    <property type="entry name" value="INTEGRASE"/>
    <property type="match status" value="1"/>
</dbReference>
<reference evidence="3" key="1">
    <citation type="submission" date="2021-03" db="EMBL/GenBank/DDBJ databases">
        <title>Draft genome sequence of rust myrtle Austropuccinia psidii MF-1, a brazilian biotype.</title>
        <authorList>
            <person name="Quecine M.C."/>
            <person name="Pachon D.M.R."/>
            <person name="Bonatelli M.L."/>
            <person name="Correr F.H."/>
            <person name="Franceschini L.M."/>
            <person name="Leite T.F."/>
            <person name="Margarido G.R.A."/>
            <person name="Almeida C.A."/>
            <person name="Ferrarezi J.A."/>
            <person name="Labate C.A."/>
        </authorList>
    </citation>
    <scope>NUCLEOTIDE SEQUENCE</scope>
    <source>
        <strain evidence="3">MF-1</strain>
    </source>
</reference>
<dbReference type="GO" id="GO:0015074">
    <property type="term" value="P:DNA integration"/>
    <property type="evidence" value="ECO:0007669"/>
    <property type="project" value="InterPro"/>
</dbReference>
<evidence type="ECO:0000256" key="1">
    <source>
        <dbReference type="ARBA" id="ARBA00022884"/>
    </source>
</evidence>
<comment type="caution">
    <text evidence="3">The sequence shown here is derived from an EMBL/GenBank/DDBJ whole genome shotgun (WGS) entry which is preliminary data.</text>
</comment>
<keyword evidence="1" id="KW-0694">RNA-binding</keyword>
<dbReference type="InterPro" id="IPR001584">
    <property type="entry name" value="Integrase_cat-core"/>
</dbReference>
<dbReference type="InterPro" id="IPR036397">
    <property type="entry name" value="RNaseH_sf"/>
</dbReference>
<sequence>MDWVTALPSGGDRSFNECLVLVDGYSKTQIFLPLHKDDTAMNTAIMTGDKVMSHTGLFQNIKGDIGPKLPSELWMNLHNLFSTKLSFSSEYHP</sequence>
<gene>
    <name evidence="3" type="ORF">O181_002433</name>
</gene>
<protein>
    <recommendedName>
        <fullName evidence="2">Integrase catalytic domain-containing protein</fullName>
    </recommendedName>
</protein>
<name>A0A9Q3BCQ3_9BASI</name>
<dbReference type="GO" id="GO:0003723">
    <property type="term" value="F:RNA binding"/>
    <property type="evidence" value="ECO:0007669"/>
    <property type="project" value="UniProtKB-KW"/>
</dbReference>